<proteinExistence type="predicted"/>
<dbReference type="Proteomes" id="UP001190700">
    <property type="component" value="Unassembled WGS sequence"/>
</dbReference>
<evidence type="ECO:0000313" key="2">
    <source>
        <dbReference type="EMBL" id="KAK3278885.1"/>
    </source>
</evidence>
<keyword evidence="3" id="KW-1185">Reference proteome</keyword>
<reference evidence="2 3" key="1">
    <citation type="journal article" date="2015" name="Genome Biol. Evol.">
        <title>Comparative Genomics of a Bacterivorous Green Alga Reveals Evolutionary Causalities and Consequences of Phago-Mixotrophic Mode of Nutrition.</title>
        <authorList>
            <person name="Burns J.A."/>
            <person name="Paasch A."/>
            <person name="Narechania A."/>
            <person name="Kim E."/>
        </authorList>
    </citation>
    <scope>NUCLEOTIDE SEQUENCE [LARGE SCALE GENOMIC DNA]</scope>
    <source>
        <strain evidence="2 3">PLY_AMNH</strain>
    </source>
</reference>
<accession>A0AAE0LBP7</accession>
<dbReference type="PROSITE" id="PS51257">
    <property type="entry name" value="PROKAR_LIPOPROTEIN"/>
    <property type="match status" value="1"/>
</dbReference>
<dbReference type="AlphaFoldDB" id="A0AAE0LBP7"/>
<gene>
    <name evidence="2" type="ORF">CYMTET_13209</name>
</gene>
<evidence type="ECO:0000313" key="3">
    <source>
        <dbReference type="Proteomes" id="UP001190700"/>
    </source>
</evidence>
<evidence type="ECO:0000256" key="1">
    <source>
        <dbReference type="SAM" id="MobiDB-lite"/>
    </source>
</evidence>
<name>A0AAE0LBP7_9CHLO</name>
<sequence>MPMTRPIEMPMTPFESAGASFAMNPPPSTVGCLQGSWSGYLFELYHSYTPDGEWKEEIKKCAESSQRIATMLTEMDWHNVLVDVVNEDLPRHSFHLRPCKSFNAPKQGDGDSTDEEEARHGQTKRASLLLRTAHDAEQLAGGDESL</sequence>
<protein>
    <submittedName>
        <fullName evidence="2">Uncharacterized protein</fullName>
    </submittedName>
</protein>
<comment type="caution">
    <text evidence="2">The sequence shown here is derived from an EMBL/GenBank/DDBJ whole genome shotgun (WGS) entry which is preliminary data.</text>
</comment>
<feature type="region of interest" description="Disordered" evidence="1">
    <location>
        <begin position="96"/>
        <end position="146"/>
    </location>
</feature>
<organism evidence="2 3">
    <name type="scientific">Cymbomonas tetramitiformis</name>
    <dbReference type="NCBI Taxonomy" id="36881"/>
    <lineage>
        <taxon>Eukaryota</taxon>
        <taxon>Viridiplantae</taxon>
        <taxon>Chlorophyta</taxon>
        <taxon>Pyramimonadophyceae</taxon>
        <taxon>Pyramimonadales</taxon>
        <taxon>Pyramimonadaceae</taxon>
        <taxon>Cymbomonas</taxon>
    </lineage>
</organism>
<dbReference type="EMBL" id="LGRX02005237">
    <property type="protein sequence ID" value="KAK3278885.1"/>
    <property type="molecule type" value="Genomic_DNA"/>
</dbReference>